<organism evidence="2 3">
    <name type="scientific">Paractinoplanes tereljensis</name>
    <dbReference type="NCBI Taxonomy" id="571912"/>
    <lineage>
        <taxon>Bacteria</taxon>
        <taxon>Bacillati</taxon>
        <taxon>Actinomycetota</taxon>
        <taxon>Actinomycetes</taxon>
        <taxon>Micromonosporales</taxon>
        <taxon>Micromonosporaceae</taxon>
        <taxon>Paractinoplanes</taxon>
    </lineage>
</organism>
<protein>
    <submittedName>
        <fullName evidence="2">Uncharacterized protein</fullName>
    </submittedName>
</protein>
<keyword evidence="3" id="KW-1185">Reference proteome</keyword>
<dbReference type="EMBL" id="BOMY01000050">
    <property type="protein sequence ID" value="GIF25215.1"/>
    <property type="molecule type" value="Genomic_DNA"/>
</dbReference>
<proteinExistence type="predicted"/>
<dbReference type="RefSeq" id="WP_239148040.1">
    <property type="nucleotide sequence ID" value="NZ_BOMY01000050.1"/>
</dbReference>
<reference evidence="2" key="1">
    <citation type="submission" date="2021-01" db="EMBL/GenBank/DDBJ databases">
        <title>Whole genome shotgun sequence of Actinoplanes tereljensis NBRC 105297.</title>
        <authorList>
            <person name="Komaki H."/>
            <person name="Tamura T."/>
        </authorList>
    </citation>
    <scope>NUCLEOTIDE SEQUENCE</scope>
    <source>
        <strain evidence="2">NBRC 105297</strain>
    </source>
</reference>
<name>A0A919NVW5_9ACTN</name>
<comment type="caution">
    <text evidence="2">The sequence shown here is derived from an EMBL/GenBank/DDBJ whole genome shotgun (WGS) entry which is preliminary data.</text>
</comment>
<gene>
    <name evidence="2" type="ORF">Ate02nite_79450</name>
</gene>
<dbReference type="AlphaFoldDB" id="A0A919NVW5"/>
<evidence type="ECO:0000256" key="1">
    <source>
        <dbReference type="SAM" id="MobiDB-lite"/>
    </source>
</evidence>
<dbReference type="Proteomes" id="UP000623608">
    <property type="component" value="Unassembled WGS sequence"/>
</dbReference>
<evidence type="ECO:0000313" key="2">
    <source>
        <dbReference type="EMBL" id="GIF25215.1"/>
    </source>
</evidence>
<feature type="region of interest" description="Disordered" evidence="1">
    <location>
        <begin position="1"/>
        <end position="32"/>
    </location>
</feature>
<evidence type="ECO:0000313" key="3">
    <source>
        <dbReference type="Proteomes" id="UP000623608"/>
    </source>
</evidence>
<sequence length="172" mass="16259">MSDPATPTAPAASTAPAAPTAEAAPAAPAGPAAEIASIRPAAPAAPAAGTTPAGPAAAAAAAAASAVDSAAAATPVAPAATAPAAATPPAPELKTNITAGQGGVMTDEVGVVTGDLTLQTEVSGNEVTVRVQYQEADEWYAVTGAKASVKDPADAAAIHQVVVGILNRPEEG</sequence>
<accession>A0A919NVW5</accession>